<protein>
    <submittedName>
        <fullName evidence="3">Uncharacterized protein</fullName>
    </submittedName>
</protein>
<feature type="compositionally biased region" description="Polar residues" evidence="1">
    <location>
        <begin position="137"/>
        <end position="147"/>
    </location>
</feature>
<dbReference type="EMBL" id="JAAGYV010000112">
    <property type="protein sequence ID" value="NEK74054.1"/>
    <property type="molecule type" value="Genomic_DNA"/>
</dbReference>
<proteinExistence type="predicted"/>
<keyword evidence="2" id="KW-0732">Signal</keyword>
<sequence length="157" mass="17028">MRYRKYFGLFSATLFLATSAYGQNYRAATTPSSSLVTTQKSLYRAGSNESQSIVAWIKQHSPKYPPLLPTSSLSVSRSIVSTGLISIQSGPDGPPVPLPASGVPGEKITIRNEFPGGAFEQWDYEWAGQSGGSWQLTGYQFSAPTSKGDNDNPRQPF</sequence>
<accession>A0A6B3KHB0</accession>
<evidence type="ECO:0000256" key="2">
    <source>
        <dbReference type="SAM" id="SignalP"/>
    </source>
</evidence>
<feature type="compositionally biased region" description="Basic and acidic residues" evidence="1">
    <location>
        <begin position="148"/>
        <end position="157"/>
    </location>
</feature>
<feature type="signal peptide" evidence="2">
    <location>
        <begin position="1"/>
        <end position="22"/>
    </location>
</feature>
<dbReference type="AlphaFoldDB" id="A0A6B3KHB0"/>
<name>A0A6B3KHB0_XANEU</name>
<gene>
    <name evidence="3" type="ORF">G3W62_14910</name>
</gene>
<feature type="region of interest" description="Disordered" evidence="1">
    <location>
        <begin position="137"/>
        <end position="157"/>
    </location>
</feature>
<feature type="chain" id="PRO_5043837254" evidence="2">
    <location>
        <begin position="23"/>
        <end position="157"/>
    </location>
</feature>
<comment type="caution">
    <text evidence="3">The sequence shown here is derived from an EMBL/GenBank/DDBJ whole genome shotgun (WGS) entry which is preliminary data.</text>
</comment>
<dbReference type="RefSeq" id="WP_005911251.1">
    <property type="nucleotide sequence ID" value="NZ_CP018467.1"/>
</dbReference>
<evidence type="ECO:0000313" key="3">
    <source>
        <dbReference type="EMBL" id="NEK74054.1"/>
    </source>
</evidence>
<organism evidence="3">
    <name type="scientific">Xanthomonas euvesicatoria</name>
    <dbReference type="NCBI Taxonomy" id="456327"/>
    <lineage>
        <taxon>Bacteria</taxon>
        <taxon>Pseudomonadati</taxon>
        <taxon>Pseudomonadota</taxon>
        <taxon>Gammaproteobacteria</taxon>
        <taxon>Lysobacterales</taxon>
        <taxon>Lysobacteraceae</taxon>
        <taxon>Xanthomonas</taxon>
    </lineage>
</organism>
<evidence type="ECO:0000256" key="1">
    <source>
        <dbReference type="SAM" id="MobiDB-lite"/>
    </source>
</evidence>
<reference evidence="3" key="1">
    <citation type="submission" date="2019-11" db="EMBL/GenBank/DDBJ databases">
        <title>Genome-resolved metagenomics to study the prevalence of co-infection and intraspecific heterogeneity among plant pathogen metapopulations.</title>
        <authorList>
            <person name="Newberry E."/>
            <person name="Bhandari R."/>
            <person name="Kemble J."/>
            <person name="Sikora E."/>
            <person name="Potnis N."/>
        </authorList>
    </citation>
    <scope>NUCLEOTIDE SEQUENCE</scope>
    <source>
        <strain evidence="3">Xe_Pep_Tuscaloosa_18b</strain>
    </source>
</reference>